<dbReference type="InterPro" id="IPR008042">
    <property type="entry name" value="Retrotrans_Pao"/>
</dbReference>
<sequence>MSIKSTSHEQITVTVTKEGLIPKRTRKFGRLVKRGSCWWVRRINRGCRRCRCFSAGSSTTKAVIRCKCATTIHCNRKRQRCGFSTADSSPERVSCSDTPLPLIPVPAAFGVDDDQAVRRRQGSLSAAVGAPPSAATAVRKDADTVAVQPPVRRQRKPSTAPSASLSTAPVVSKSSVPGDVVIPPPVRRQRKPSTAPSAPPSTAPVVSESGVPGDAVVPPPVRRQRKPSAALGAPPPSAAAASSNVNVAVVSPPVHRQVCQQGVSDAVIPSLVQGQRGSSLPAPATDFVASAPLREVEEHQHGAIPFRAVSSPPNDAEEVVPELNDEFGDGVAAAEHETFDSLCQDLQEFIDEDEDYLVGSNIRNRLSNEPTTARIIMQKVWASKVAWDEVIGDNEFVLWKEWILNFPRIELMSIDRCYQSPIAQFKTAELHIFCDASSAAYAAVAYWRFQVAEDKFHVAFIMAKGRVVAPKSTNTIPRLELQAAVCAVRPARRQQQCNKLASVQQRHLPEHPGSTMDAWTGDAQLRFRSSSAQL</sequence>
<feature type="compositionally biased region" description="Low complexity" evidence="1">
    <location>
        <begin position="227"/>
        <end position="240"/>
    </location>
</feature>
<organism evidence="2 3">
    <name type="scientific">Trichogramma brassicae</name>
    <dbReference type="NCBI Taxonomy" id="86971"/>
    <lineage>
        <taxon>Eukaryota</taxon>
        <taxon>Metazoa</taxon>
        <taxon>Ecdysozoa</taxon>
        <taxon>Arthropoda</taxon>
        <taxon>Hexapoda</taxon>
        <taxon>Insecta</taxon>
        <taxon>Pterygota</taxon>
        <taxon>Neoptera</taxon>
        <taxon>Endopterygota</taxon>
        <taxon>Hymenoptera</taxon>
        <taxon>Apocrita</taxon>
        <taxon>Proctotrupomorpha</taxon>
        <taxon>Chalcidoidea</taxon>
        <taxon>Trichogrammatidae</taxon>
        <taxon>Trichogramma</taxon>
    </lineage>
</organism>
<dbReference type="AlphaFoldDB" id="A0A6H5IVB2"/>
<feature type="compositionally biased region" description="Low complexity" evidence="1">
    <location>
        <begin position="157"/>
        <end position="172"/>
    </location>
</feature>
<feature type="compositionally biased region" description="Low complexity" evidence="1">
    <location>
        <begin position="125"/>
        <end position="137"/>
    </location>
</feature>
<evidence type="ECO:0000313" key="2">
    <source>
        <dbReference type="EMBL" id="CAB0039649.1"/>
    </source>
</evidence>
<feature type="region of interest" description="Disordered" evidence="1">
    <location>
        <begin position="120"/>
        <end position="240"/>
    </location>
</feature>
<protein>
    <submittedName>
        <fullName evidence="2">Uncharacterized protein</fullName>
    </submittedName>
</protein>
<dbReference type="Proteomes" id="UP000479190">
    <property type="component" value="Unassembled WGS sequence"/>
</dbReference>
<feature type="compositionally biased region" description="Low complexity" evidence="1">
    <location>
        <begin position="203"/>
        <end position="216"/>
    </location>
</feature>
<dbReference type="Pfam" id="PF05380">
    <property type="entry name" value="Peptidase_A17"/>
    <property type="match status" value="1"/>
</dbReference>
<reference evidence="2 3" key="1">
    <citation type="submission" date="2020-02" db="EMBL/GenBank/DDBJ databases">
        <authorList>
            <person name="Ferguson B K."/>
        </authorList>
    </citation>
    <scope>NUCLEOTIDE SEQUENCE [LARGE SCALE GENOMIC DNA]</scope>
</reference>
<gene>
    <name evidence="2" type="ORF">TBRA_LOCUS11388</name>
</gene>
<proteinExistence type="predicted"/>
<evidence type="ECO:0000313" key="3">
    <source>
        <dbReference type="Proteomes" id="UP000479190"/>
    </source>
</evidence>
<dbReference type="EMBL" id="CADCXV010000974">
    <property type="protein sequence ID" value="CAB0039649.1"/>
    <property type="molecule type" value="Genomic_DNA"/>
</dbReference>
<dbReference type="OrthoDB" id="7698192at2759"/>
<keyword evidence="3" id="KW-1185">Reference proteome</keyword>
<evidence type="ECO:0000256" key="1">
    <source>
        <dbReference type="SAM" id="MobiDB-lite"/>
    </source>
</evidence>
<accession>A0A6H5IVB2</accession>
<dbReference type="PANTHER" id="PTHR47331">
    <property type="entry name" value="PHD-TYPE DOMAIN-CONTAINING PROTEIN"/>
    <property type="match status" value="1"/>
</dbReference>
<name>A0A6H5IVB2_9HYME</name>